<organism evidence="6 7">
    <name type="scientific">Limnoraphis robusta CCNP1315</name>
    <dbReference type="NCBI Taxonomy" id="3110306"/>
    <lineage>
        <taxon>Bacteria</taxon>
        <taxon>Bacillati</taxon>
        <taxon>Cyanobacteriota</taxon>
        <taxon>Cyanophyceae</taxon>
        <taxon>Oscillatoriophycideae</taxon>
        <taxon>Oscillatoriales</taxon>
        <taxon>Sirenicapillariaceae</taxon>
        <taxon>Limnoraphis</taxon>
    </lineage>
</organism>
<dbReference type="NCBIfam" id="TIGR00229">
    <property type="entry name" value="sensory_box"/>
    <property type="match status" value="4"/>
</dbReference>
<evidence type="ECO:0000256" key="2">
    <source>
        <dbReference type="SAM" id="MobiDB-lite"/>
    </source>
</evidence>
<keyword evidence="1" id="KW-0175">Coiled coil</keyword>
<evidence type="ECO:0000259" key="3">
    <source>
        <dbReference type="PROSITE" id="PS50112"/>
    </source>
</evidence>
<dbReference type="Pfam" id="PF00990">
    <property type="entry name" value="GGDEF"/>
    <property type="match status" value="1"/>
</dbReference>
<dbReference type="InterPro" id="IPR029016">
    <property type="entry name" value="GAF-like_dom_sf"/>
</dbReference>
<protein>
    <submittedName>
        <fullName evidence="6">PAS domain S-box protein</fullName>
    </submittedName>
</protein>
<feature type="domain" description="PAC" evidence="4">
    <location>
        <begin position="486"/>
        <end position="538"/>
    </location>
</feature>
<proteinExistence type="predicted"/>
<dbReference type="RefSeq" id="WP_323273372.1">
    <property type="nucleotide sequence ID" value="NZ_JAYGHT010000088.1"/>
</dbReference>
<evidence type="ECO:0000256" key="1">
    <source>
        <dbReference type="SAM" id="Coils"/>
    </source>
</evidence>
<dbReference type="PROSITE" id="PS50113">
    <property type="entry name" value="PAC"/>
    <property type="match status" value="3"/>
</dbReference>
<dbReference type="Gene3D" id="3.30.450.20">
    <property type="entry name" value="PAS domain"/>
    <property type="match status" value="5"/>
</dbReference>
<evidence type="ECO:0000313" key="6">
    <source>
        <dbReference type="EMBL" id="MEA5520683.1"/>
    </source>
</evidence>
<dbReference type="CDD" id="cd01949">
    <property type="entry name" value="GGDEF"/>
    <property type="match status" value="1"/>
</dbReference>
<dbReference type="InterPro" id="IPR001610">
    <property type="entry name" value="PAC"/>
</dbReference>
<dbReference type="InterPro" id="IPR013656">
    <property type="entry name" value="PAS_4"/>
</dbReference>
<dbReference type="CDD" id="cd00130">
    <property type="entry name" value="PAS"/>
    <property type="match status" value="4"/>
</dbReference>
<dbReference type="InterPro" id="IPR029787">
    <property type="entry name" value="Nucleotide_cyclase"/>
</dbReference>
<feature type="region of interest" description="Disordered" evidence="2">
    <location>
        <begin position="1"/>
        <end position="41"/>
    </location>
</feature>
<dbReference type="Pfam" id="PF08448">
    <property type="entry name" value="PAS_4"/>
    <property type="match status" value="1"/>
</dbReference>
<name>A0ABU5U205_9CYAN</name>
<dbReference type="Pfam" id="PF08447">
    <property type="entry name" value="PAS_3"/>
    <property type="match status" value="1"/>
</dbReference>
<feature type="domain" description="PAC" evidence="4">
    <location>
        <begin position="368"/>
        <end position="416"/>
    </location>
</feature>
<dbReference type="SMART" id="SM00065">
    <property type="entry name" value="GAF"/>
    <property type="match status" value="1"/>
</dbReference>
<dbReference type="Gene3D" id="3.30.70.270">
    <property type="match status" value="1"/>
</dbReference>
<dbReference type="InterPro" id="IPR043128">
    <property type="entry name" value="Rev_trsase/Diguanyl_cyclase"/>
</dbReference>
<evidence type="ECO:0000259" key="4">
    <source>
        <dbReference type="PROSITE" id="PS50113"/>
    </source>
</evidence>
<dbReference type="InterPro" id="IPR003018">
    <property type="entry name" value="GAF"/>
</dbReference>
<dbReference type="SUPFAM" id="SSF55785">
    <property type="entry name" value="PYP-like sensor domain (PAS domain)"/>
    <property type="match status" value="5"/>
</dbReference>
<sequence>MKTHLKKEINSDPNSNIGGNRPPQQIGTSQQTSETSETSLQDMTGQQLWYRRLEARDQETLAVFESISEIILIIEAKGKNITVIPTRLDEKSGLKAAIINQTIQQFYDSEQSEQWLELIRQVFTTQQTLEFEYSLLVEERTFWFSACVSPKVQSQSVLWVAHDITQSQQSQHWLQLLERGVAASSNGIVITDATNADNPIIYVNPGFERITGYNREEVIGKNSRFLQGTDRNQPSLEELRQAIIAGKSCYVTLRNYRKDGSLFWNELTISPVINERQKVTHYIGIQTDITERKQAEEERNHFFFQSINLLCIADFNGYFTRINPAWERTLGYTQAELLATPFIEFVHPEDREKTLKEAEKLSQGINVISFENRYRCQDGSYRWLVWNSTAVLESKLIYAVVYDITERKQIEEALKRQALTFANISDGIIITNLEGIIIDWNPASERMFGYSKAEVLGKSAEFLYTPEEAKTLTNKIIRSMIKNCRWSGEITVIRKDRTQRICETTVVPLEDELGKIIAAIGVNRDITETVKIREQLKTSQMLLSGVLNSSLDGIMAFKSVRDESGKIIDFEWLLINPSACEIIGKSETELLGKRMLEELPGNKEEGLFERYIQVVETGEPQENEFYYEHEGIKCWFMNIAVKLEDGFAVTFRNITQTKQSELQLQQLNDELESRLNQLQQRNQEMLLLSQMNDFLQACLTLEEAYKAFRTLIKPLFPGCSGGIFITKASRDFLEAVATWGNLPIGETIFHPKDCWCLRRGREHWVDGDEIDLFCDHSDRILPPKATLCLPMMAQGETLGLLYLYSDSRNHLDENKRQLARTVAEQMALAITNLQLREKLQNQSIRDPLTGLYNRRYLEESLEQEINRARRHQHSIGVIMIDIDHFKRFNDTFGHDGGDAVLKEVGKLLKSHLRSSDIACRYGGEEMTLILPEASLEITYKRAEEIRQFIKQINIENKRQSLGTITASFGVACFPQHGISGDAVIQVADNALYQAKKQGRDQVVIAEVE</sequence>
<dbReference type="Pfam" id="PF13426">
    <property type="entry name" value="PAS_9"/>
    <property type="match status" value="2"/>
</dbReference>
<dbReference type="InterPro" id="IPR013655">
    <property type="entry name" value="PAS_fold_3"/>
</dbReference>
<dbReference type="PANTHER" id="PTHR44757:SF2">
    <property type="entry name" value="BIOFILM ARCHITECTURE MAINTENANCE PROTEIN MBAA"/>
    <property type="match status" value="1"/>
</dbReference>
<dbReference type="InterPro" id="IPR052155">
    <property type="entry name" value="Biofilm_reg_signaling"/>
</dbReference>
<dbReference type="NCBIfam" id="TIGR00254">
    <property type="entry name" value="GGDEF"/>
    <property type="match status" value="1"/>
</dbReference>
<dbReference type="Proteomes" id="UP001301728">
    <property type="component" value="Unassembled WGS sequence"/>
</dbReference>
<feature type="domain" description="GGDEF" evidence="5">
    <location>
        <begin position="873"/>
        <end position="1007"/>
    </location>
</feature>
<dbReference type="SUPFAM" id="SSF55781">
    <property type="entry name" value="GAF domain-like"/>
    <property type="match status" value="1"/>
</dbReference>
<reference evidence="6 7" key="1">
    <citation type="submission" date="2023-12" db="EMBL/GenBank/DDBJ databases">
        <title>Baltic Sea Cyanobacteria.</title>
        <authorList>
            <person name="Delbaje E."/>
            <person name="Fewer D.P."/>
            <person name="Shishido T.K."/>
        </authorList>
    </citation>
    <scope>NUCLEOTIDE SEQUENCE [LARGE SCALE GENOMIC DNA]</scope>
    <source>
        <strain evidence="6 7">CCNP 1315</strain>
    </source>
</reference>
<feature type="compositionally biased region" description="Polar residues" evidence="2">
    <location>
        <begin position="11"/>
        <end position="27"/>
    </location>
</feature>
<feature type="domain" description="PAS" evidence="3">
    <location>
        <begin position="169"/>
        <end position="246"/>
    </location>
</feature>
<evidence type="ECO:0000313" key="7">
    <source>
        <dbReference type="Proteomes" id="UP001301728"/>
    </source>
</evidence>
<dbReference type="PANTHER" id="PTHR44757">
    <property type="entry name" value="DIGUANYLATE CYCLASE DGCP"/>
    <property type="match status" value="1"/>
</dbReference>
<gene>
    <name evidence="6" type="ORF">VB854_17205</name>
</gene>
<dbReference type="InterPro" id="IPR000160">
    <property type="entry name" value="GGDEF_dom"/>
</dbReference>
<dbReference type="Pfam" id="PF01590">
    <property type="entry name" value="GAF"/>
    <property type="match status" value="1"/>
</dbReference>
<dbReference type="SMART" id="SM00267">
    <property type="entry name" value="GGDEF"/>
    <property type="match status" value="1"/>
</dbReference>
<dbReference type="InterPro" id="IPR000700">
    <property type="entry name" value="PAS-assoc_C"/>
</dbReference>
<dbReference type="InterPro" id="IPR000014">
    <property type="entry name" value="PAS"/>
</dbReference>
<dbReference type="SMART" id="SM00091">
    <property type="entry name" value="PAS"/>
    <property type="match status" value="5"/>
</dbReference>
<feature type="compositionally biased region" description="Low complexity" evidence="2">
    <location>
        <begin position="28"/>
        <end position="39"/>
    </location>
</feature>
<comment type="caution">
    <text evidence="6">The sequence shown here is derived from an EMBL/GenBank/DDBJ whole genome shotgun (WGS) entry which is preliminary data.</text>
</comment>
<dbReference type="Gene3D" id="3.30.450.40">
    <property type="match status" value="1"/>
</dbReference>
<dbReference type="PROSITE" id="PS50112">
    <property type="entry name" value="PAS"/>
    <property type="match status" value="3"/>
</dbReference>
<dbReference type="SUPFAM" id="SSF55073">
    <property type="entry name" value="Nucleotide cyclase"/>
    <property type="match status" value="1"/>
</dbReference>
<keyword evidence="7" id="KW-1185">Reference proteome</keyword>
<feature type="coiled-coil region" evidence="1">
    <location>
        <begin position="657"/>
        <end position="688"/>
    </location>
</feature>
<evidence type="ECO:0000259" key="5">
    <source>
        <dbReference type="PROSITE" id="PS50887"/>
    </source>
</evidence>
<feature type="domain" description="PAS" evidence="3">
    <location>
        <begin position="312"/>
        <end position="365"/>
    </location>
</feature>
<dbReference type="InterPro" id="IPR035965">
    <property type="entry name" value="PAS-like_dom_sf"/>
</dbReference>
<dbReference type="SMART" id="SM00086">
    <property type="entry name" value="PAC"/>
    <property type="match status" value="3"/>
</dbReference>
<dbReference type="PROSITE" id="PS50887">
    <property type="entry name" value="GGDEF"/>
    <property type="match status" value="1"/>
</dbReference>
<feature type="compositionally biased region" description="Basic and acidic residues" evidence="2">
    <location>
        <begin position="1"/>
        <end position="10"/>
    </location>
</feature>
<feature type="domain" description="PAC" evidence="4">
    <location>
        <begin position="249"/>
        <end position="301"/>
    </location>
</feature>
<accession>A0ABU5U205</accession>
<dbReference type="EMBL" id="JAYGHT010000088">
    <property type="protein sequence ID" value="MEA5520683.1"/>
    <property type="molecule type" value="Genomic_DNA"/>
</dbReference>
<feature type="domain" description="PAS" evidence="3">
    <location>
        <begin position="411"/>
        <end position="484"/>
    </location>
</feature>